<dbReference type="GO" id="GO:0003677">
    <property type="term" value="F:DNA binding"/>
    <property type="evidence" value="ECO:0007669"/>
    <property type="project" value="InterPro"/>
</dbReference>
<evidence type="ECO:0000313" key="3">
    <source>
        <dbReference type="EMBL" id="TWR23708.1"/>
    </source>
</evidence>
<dbReference type="Pfam" id="PF01548">
    <property type="entry name" value="DEDD_Tnp_IS110"/>
    <property type="match status" value="1"/>
</dbReference>
<organism evidence="3 4">
    <name type="scientific">Mucilaginibacter achroorhodeus</name>
    <dbReference type="NCBI Taxonomy" id="2599294"/>
    <lineage>
        <taxon>Bacteria</taxon>
        <taxon>Pseudomonadati</taxon>
        <taxon>Bacteroidota</taxon>
        <taxon>Sphingobacteriia</taxon>
        <taxon>Sphingobacteriales</taxon>
        <taxon>Sphingobacteriaceae</taxon>
        <taxon>Mucilaginibacter</taxon>
    </lineage>
</organism>
<evidence type="ECO:0000313" key="4">
    <source>
        <dbReference type="Proteomes" id="UP000318010"/>
    </source>
</evidence>
<feature type="domain" description="Transposase IS116/IS110/IS902 C-terminal" evidence="2">
    <location>
        <begin position="198"/>
        <end position="284"/>
    </location>
</feature>
<dbReference type="Proteomes" id="UP000318010">
    <property type="component" value="Unassembled WGS sequence"/>
</dbReference>
<dbReference type="NCBIfam" id="NF033542">
    <property type="entry name" value="transpos_IS110"/>
    <property type="match status" value="1"/>
</dbReference>
<dbReference type="InterPro" id="IPR047650">
    <property type="entry name" value="Transpos_IS110"/>
</dbReference>
<evidence type="ECO:0000259" key="1">
    <source>
        <dbReference type="Pfam" id="PF01548"/>
    </source>
</evidence>
<comment type="caution">
    <text evidence="3">The sequence shown here is derived from an EMBL/GenBank/DDBJ whole genome shotgun (WGS) entry which is preliminary data.</text>
</comment>
<feature type="domain" description="Transposase IS110-like N-terminal" evidence="1">
    <location>
        <begin position="7"/>
        <end position="145"/>
    </location>
</feature>
<dbReference type="RefSeq" id="WP_146273464.1">
    <property type="nucleotide sequence ID" value="NZ_VOEI01000013.1"/>
</dbReference>
<name>A0A563TWH4_9SPHI</name>
<evidence type="ECO:0000259" key="2">
    <source>
        <dbReference type="Pfam" id="PF02371"/>
    </source>
</evidence>
<dbReference type="GO" id="GO:0004803">
    <property type="term" value="F:transposase activity"/>
    <property type="evidence" value="ECO:0007669"/>
    <property type="project" value="InterPro"/>
</dbReference>
<protein>
    <submittedName>
        <fullName evidence="3">IS110 family transposase</fullName>
    </submittedName>
</protein>
<reference evidence="3 4" key="1">
    <citation type="submission" date="2019-07" db="EMBL/GenBank/DDBJ databases">
        <authorList>
            <person name="Kim J."/>
        </authorList>
    </citation>
    <scope>NUCLEOTIDE SEQUENCE [LARGE SCALE GENOMIC DNA]</scope>
    <source>
        <strain evidence="3 4">MJ1a</strain>
    </source>
</reference>
<accession>A0A563TWH4</accession>
<proteinExistence type="predicted"/>
<dbReference type="AlphaFoldDB" id="A0A563TWH4"/>
<keyword evidence="4" id="KW-1185">Reference proteome</keyword>
<dbReference type="PANTHER" id="PTHR33055:SF3">
    <property type="entry name" value="PUTATIVE TRANSPOSASE FOR IS117-RELATED"/>
    <property type="match status" value="1"/>
</dbReference>
<dbReference type="InterPro" id="IPR002525">
    <property type="entry name" value="Transp_IS110-like_N"/>
</dbReference>
<dbReference type="Pfam" id="PF02371">
    <property type="entry name" value="Transposase_20"/>
    <property type="match status" value="1"/>
</dbReference>
<dbReference type="PANTHER" id="PTHR33055">
    <property type="entry name" value="TRANSPOSASE FOR INSERTION SEQUENCE ELEMENT IS1111A"/>
    <property type="match status" value="1"/>
</dbReference>
<dbReference type="EMBL" id="VOEI01000013">
    <property type="protein sequence ID" value="TWR23708.1"/>
    <property type="molecule type" value="Genomic_DNA"/>
</dbReference>
<gene>
    <name evidence="3" type="ORF">FPZ42_19075</name>
</gene>
<sequence>MQKQTIVGIDVSSATLDICVSNEQGQLSFVIKNEVKSIKKFFSSYKEQLIIGMENTGRYNWNLYEAFKETGHRIFVVPPLHLKKSLGLVRGKNDKIDAVRIAAFIKKSHAELPQWKPSSQTIQKLKILLTERNSRIKTKVQLLKQQHDYAKMKHLGIYKYLLKMNQEQLALIGKQIKKIETDIEMVIRADEKMDTQVNLIRSVPGVGKVLSWMMLAKTEGFELITEARKMACYSGVVPFANSSGTSIRGRHQVSTYADKAIKSVLHLAAMSAIRLKNDLQHYYQRKVAEGKNRMSALNAVRNKIVHRIFAVIKKQQPYQISLLLS</sequence>
<dbReference type="OrthoDB" id="964423at2"/>
<dbReference type="InterPro" id="IPR003346">
    <property type="entry name" value="Transposase_20"/>
</dbReference>
<dbReference type="GO" id="GO:0006313">
    <property type="term" value="P:DNA transposition"/>
    <property type="evidence" value="ECO:0007669"/>
    <property type="project" value="InterPro"/>
</dbReference>